<organism evidence="7 8">
    <name type="scientific">Sodiomyces alkalinus (strain CBS 110278 / VKM F-3762 / F11)</name>
    <name type="common">Alkaliphilic filamentous fungus</name>
    <dbReference type="NCBI Taxonomy" id="1314773"/>
    <lineage>
        <taxon>Eukaryota</taxon>
        <taxon>Fungi</taxon>
        <taxon>Dikarya</taxon>
        <taxon>Ascomycota</taxon>
        <taxon>Pezizomycotina</taxon>
        <taxon>Sordariomycetes</taxon>
        <taxon>Hypocreomycetidae</taxon>
        <taxon>Glomerellales</taxon>
        <taxon>Plectosphaerellaceae</taxon>
        <taxon>Sodiomyces</taxon>
    </lineage>
</organism>
<accession>A0A3N2Q7U9</accession>
<evidence type="ECO:0000256" key="5">
    <source>
        <dbReference type="SAM" id="SignalP"/>
    </source>
</evidence>
<evidence type="ECO:0000256" key="4">
    <source>
        <dbReference type="RuleBase" id="RU361153"/>
    </source>
</evidence>
<dbReference type="GeneID" id="39581068"/>
<evidence type="ECO:0000256" key="3">
    <source>
        <dbReference type="ARBA" id="ARBA00023295"/>
    </source>
</evidence>
<dbReference type="OrthoDB" id="442731at2759"/>
<dbReference type="AlphaFoldDB" id="A0A3N2Q7U9"/>
<keyword evidence="8" id="KW-1185">Reference proteome</keyword>
<dbReference type="InterPro" id="IPR001547">
    <property type="entry name" value="Glyco_hydro_5"/>
</dbReference>
<dbReference type="Proteomes" id="UP000272025">
    <property type="component" value="Unassembled WGS sequence"/>
</dbReference>
<gene>
    <name evidence="7" type="ORF">SODALDRAFT_336392</name>
</gene>
<keyword evidence="3 4" id="KW-0326">Glycosidase</keyword>
<dbReference type="PANTHER" id="PTHR31263">
    <property type="entry name" value="CELLULASE FAMILY PROTEIN (AFU_ORTHOLOGUE AFUA_5G14560)"/>
    <property type="match status" value="1"/>
</dbReference>
<dbReference type="STRING" id="1314773.A0A3N2Q7U9"/>
<keyword evidence="2 4" id="KW-0378">Hydrolase</keyword>
<evidence type="ECO:0000259" key="6">
    <source>
        <dbReference type="Pfam" id="PF00150"/>
    </source>
</evidence>
<dbReference type="SUPFAM" id="SSF51445">
    <property type="entry name" value="(Trans)glycosidases"/>
    <property type="match status" value="1"/>
</dbReference>
<name>A0A3N2Q7U9_SODAK</name>
<proteinExistence type="inferred from homology"/>
<evidence type="ECO:0000256" key="2">
    <source>
        <dbReference type="ARBA" id="ARBA00022801"/>
    </source>
</evidence>
<dbReference type="InterPro" id="IPR017853">
    <property type="entry name" value="GH"/>
</dbReference>
<protein>
    <submittedName>
        <fullName evidence="7">Cellulase</fullName>
    </submittedName>
</protein>
<dbReference type="GO" id="GO:0000272">
    <property type="term" value="P:polysaccharide catabolic process"/>
    <property type="evidence" value="ECO:0007669"/>
    <property type="project" value="InterPro"/>
</dbReference>
<feature type="domain" description="Glycoside hydrolase family 5" evidence="6">
    <location>
        <begin position="37"/>
        <end position="372"/>
    </location>
</feature>
<dbReference type="RefSeq" id="XP_028470592.1">
    <property type="nucleotide sequence ID" value="XM_028612590.1"/>
</dbReference>
<evidence type="ECO:0000313" key="8">
    <source>
        <dbReference type="Proteomes" id="UP000272025"/>
    </source>
</evidence>
<evidence type="ECO:0000313" key="7">
    <source>
        <dbReference type="EMBL" id="ROT42786.1"/>
    </source>
</evidence>
<evidence type="ECO:0000256" key="1">
    <source>
        <dbReference type="ARBA" id="ARBA00005641"/>
    </source>
</evidence>
<feature type="signal peptide" evidence="5">
    <location>
        <begin position="1"/>
        <end position="21"/>
    </location>
</feature>
<feature type="chain" id="PRO_5018316140" evidence="5">
    <location>
        <begin position="22"/>
        <end position="424"/>
    </location>
</feature>
<dbReference type="EMBL" id="ML119051">
    <property type="protein sequence ID" value="ROT42786.1"/>
    <property type="molecule type" value="Genomic_DNA"/>
</dbReference>
<reference evidence="7 8" key="1">
    <citation type="journal article" date="2018" name="Mol. Ecol.">
        <title>The obligate alkalophilic soda-lake fungus Sodiomyces alkalinus has shifted to a protein diet.</title>
        <authorList>
            <person name="Grum-Grzhimaylo A.A."/>
            <person name="Falkoski D.L."/>
            <person name="van den Heuvel J."/>
            <person name="Valero-Jimenez C.A."/>
            <person name="Min B."/>
            <person name="Choi I.G."/>
            <person name="Lipzen A."/>
            <person name="Daum C.G."/>
            <person name="Aanen D.K."/>
            <person name="Tsang A."/>
            <person name="Henrissat B."/>
            <person name="Bilanenko E.N."/>
            <person name="de Vries R.P."/>
            <person name="van Kan J.A.L."/>
            <person name="Grigoriev I.V."/>
            <person name="Debets A.J.M."/>
        </authorList>
    </citation>
    <scope>NUCLEOTIDE SEQUENCE [LARGE SCALE GENOMIC DNA]</scope>
    <source>
        <strain evidence="7 8">F11</strain>
    </source>
</reference>
<dbReference type="Pfam" id="PF00150">
    <property type="entry name" value="Cellulase"/>
    <property type="match status" value="1"/>
</dbReference>
<dbReference type="Gene3D" id="3.20.20.80">
    <property type="entry name" value="Glycosidases"/>
    <property type="match status" value="1"/>
</dbReference>
<keyword evidence="5" id="KW-0732">Signal</keyword>
<sequence>MMSAIILYLGILAWLLSLVQAERPLLPLSTSSRWIVDAAGKRVKLRCINWAGHMEVNLPEGLHKKPLEYVADWIRDEGFNCVRLTFSIDHALNPDISAEESFRRGAAAASIAVEDFMPIYSQAVTHNPFLANATQRGVFSRVIDALWERDVMTVLDNHVSRASWCCNLIDGNGWWKEARFYSALNSRYFGTDAWIAGLESVARWASDHEGVVALGLRNELRATWSQIPFSAADWRDFISRGAAAVHAANPRLLVVMGGLHSATDLTPLHVEPFDDSRWRGKTVWEAHEYPFTVTTPDIGRNCDIQLMQYGLLYGFVLEQDRPYTGPLWMSEFGVNMQGGEEAGLSESHYAYLTCFVSWLENNDADWALWAVQGSYYVRDGQIDYDETWAALDRDWNAWRNRAFKELLGSIFNVTQGPVERSFSG</sequence>
<dbReference type="GO" id="GO:0004553">
    <property type="term" value="F:hydrolase activity, hydrolyzing O-glycosyl compounds"/>
    <property type="evidence" value="ECO:0007669"/>
    <property type="project" value="InterPro"/>
</dbReference>
<dbReference type="PANTHER" id="PTHR31263:SF0">
    <property type="entry name" value="CELLULASE FAMILY PROTEIN (AFU_ORTHOLOGUE AFUA_5G14560)"/>
    <property type="match status" value="1"/>
</dbReference>
<comment type="similarity">
    <text evidence="1 4">Belongs to the glycosyl hydrolase 5 (cellulase A) family.</text>
</comment>